<keyword evidence="4" id="KW-1185">Reference proteome</keyword>
<dbReference type="EMBL" id="BORQ01000003">
    <property type="protein sequence ID" value="GIO31562.1"/>
    <property type="molecule type" value="Genomic_DNA"/>
</dbReference>
<reference evidence="3" key="1">
    <citation type="submission" date="2021-03" db="EMBL/GenBank/DDBJ databases">
        <title>Antimicrobial resistance genes in bacteria isolated from Japanese honey, and their potential for conferring macrolide and lincosamide resistance in the American foulbrood pathogen Paenibacillus larvae.</title>
        <authorList>
            <person name="Okamoto M."/>
            <person name="Kumagai M."/>
            <person name="Kanamori H."/>
            <person name="Takamatsu D."/>
        </authorList>
    </citation>
    <scope>NUCLEOTIDE SEQUENCE</scope>
    <source>
        <strain evidence="3">J2TS6</strain>
    </source>
</reference>
<evidence type="ECO:0000313" key="3">
    <source>
        <dbReference type="EMBL" id="GIO31562.1"/>
    </source>
</evidence>
<dbReference type="Pfam" id="PF05954">
    <property type="entry name" value="Phage_GPD"/>
    <property type="match status" value="1"/>
</dbReference>
<protein>
    <recommendedName>
        <fullName evidence="5">Phage late control gene D protein (GPD)</fullName>
    </recommendedName>
</protein>
<feature type="transmembrane region" description="Helical" evidence="2">
    <location>
        <begin position="564"/>
        <end position="583"/>
    </location>
</feature>
<keyword evidence="2" id="KW-1133">Transmembrane helix</keyword>
<evidence type="ECO:0000256" key="2">
    <source>
        <dbReference type="SAM" id="Phobius"/>
    </source>
</evidence>
<evidence type="ECO:0000313" key="4">
    <source>
        <dbReference type="Proteomes" id="UP000679779"/>
    </source>
</evidence>
<dbReference type="RefSeq" id="WP_160042361.1">
    <property type="nucleotide sequence ID" value="NZ_BORQ01000003.1"/>
</dbReference>
<evidence type="ECO:0000256" key="1">
    <source>
        <dbReference type="SAM" id="MobiDB-lite"/>
    </source>
</evidence>
<gene>
    <name evidence="3" type="ORF">J2TS6_27030</name>
</gene>
<keyword evidence="2" id="KW-0812">Transmembrane</keyword>
<dbReference type="SUPFAM" id="SSF69279">
    <property type="entry name" value="Phage tail proteins"/>
    <property type="match status" value="1"/>
</dbReference>
<dbReference type="Proteomes" id="UP000679779">
    <property type="component" value="Unassembled WGS sequence"/>
</dbReference>
<feature type="region of interest" description="Disordered" evidence="1">
    <location>
        <begin position="667"/>
        <end position="695"/>
    </location>
</feature>
<keyword evidence="2" id="KW-0472">Membrane</keyword>
<organism evidence="3 4">
    <name type="scientific">Paenibacillus albilobatus</name>
    <dbReference type="NCBI Taxonomy" id="2716884"/>
    <lineage>
        <taxon>Bacteria</taxon>
        <taxon>Bacillati</taxon>
        <taxon>Bacillota</taxon>
        <taxon>Bacilli</taxon>
        <taxon>Bacillales</taxon>
        <taxon>Paenibacillaceae</taxon>
        <taxon>Paenibacillus</taxon>
    </lineage>
</organism>
<dbReference type="AlphaFoldDB" id="A0A919XF16"/>
<feature type="compositionally biased region" description="Low complexity" evidence="1">
    <location>
        <begin position="673"/>
        <end position="684"/>
    </location>
</feature>
<accession>A0A919XF16</accession>
<proteinExistence type="predicted"/>
<evidence type="ECO:0008006" key="5">
    <source>
        <dbReference type="Google" id="ProtNLM"/>
    </source>
</evidence>
<feature type="transmembrane region" description="Helical" evidence="2">
    <location>
        <begin position="524"/>
        <end position="543"/>
    </location>
</feature>
<feature type="transmembrane region" description="Helical" evidence="2">
    <location>
        <begin position="499"/>
        <end position="518"/>
    </location>
</feature>
<comment type="caution">
    <text evidence="3">The sequence shown here is derived from an EMBL/GenBank/DDBJ whole genome shotgun (WGS) entry which is preliminary data.</text>
</comment>
<dbReference type="Gene3D" id="3.55.50.10">
    <property type="entry name" value="Baseplate protein-like domains"/>
    <property type="match status" value="1"/>
</dbReference>
<name>A0A919XF16_9BACL</name>
<sequence>MIGYEQLRIVSPYRLKSIEDVELNWAPNEHGKLIVRGLVDEKDQTNAVLKATADDAIQVLEQGTSGEHTIFRGIISSVRTVHRSGVYQLEIEASSGTSLLDVRKKRRSFQDPNMTYGALVKQVLSSYGGSDVIHLVGKEERIGEPIVQYDETDWELLKRIASHFQTVIISDILEAKPRIYIGVPRGNRIQLPENMPYTASKNLMAYRQAGEASSGLHHTDFFNYEIRSGTRYSIGDEVRFRDKTMVIGEVKAAMTQGDFLYTYRLARKEGIRQNRIHNEKLIGITINGEVLDVKGEKVKLHLEIDREQSKSAAYWFPFAPPTGNVMYCMPKVGTNASLYFPDDAGGKAKVTGCVRTNGDSCQKTGNPNNRYFGTEHGSELEITPTAINIASGSPEPLKITFDDETGVTLTSHKKLSINAGQDISLYTPKKIVIKAPNLIVAKKLSKLSGFTIESEYHFLGDLINKNGSDRTSYPKYDDEPATWTPPPPEPKPKFSWGKIFGIVVAAVAVVALVAVSVATFGAGAVLAAAAFGAACGAIGAVASTAASDIARGEMSSGWDYLKSALIGGGVGAISGAIFGPFGGSLTSSLMPATTSQVTAQLATGVGIGFAGGYTDYTTTELINGRTPTLSGALNAGMTGGLFAGAFSALSGPVSKFLSRAFQKGKTYDPYTGPKPDSSKSQKSKGGPGVDRPIDEFDDTLFYKNAEESRARTTGEPKLPSDKELNDAVNEWSKMQKSLAPSKRKLDNFNTASVAYDAGTGTYYYGMNKGVQLSGDVKNPKLFGSKDQAGLLPEASLNDYAIGNCAEVDAVNQALNNGANMGDLYLYTIKTTSNEFGVAKIACENCTFTFKGNVADALTGWLKGGR</sequence>